<accession>A0AAV1DWH2</accession>
<dbReference type="GO" id="GO:0005741">
    <property type="term" value="C:mitochondrial outer membrane"/>
    <property type="evidence" value="ECO:0007669"/>
    <property type="project" value="InterPro"/>
</dbReference>
<reference evidence="2" key="1">
    <citation type="submission" date="2023-03" db="EMBL/GenBank/DDBJ databases">
        <authorList>
            <person name="Julca I."/>
        </authorList>
    </citation>
    <scope>NUCLEOTIDE SEQUENCE</scope>
</reference>
<dbReference type="InterPro" id="IPR023614">
    <property type="entry name" value="Porin_dom_sf"/>
</dbReference>
<dbReference type="Proteomes" id="UP001161247">
    <property type="component" value="Chromosome 7"/>
</dbReference>
<protein>
    <submittedName>
        <fullName evidence="2">OLC1v1012706C3</fullName>
    </submittedName>
</protein>
<evidence type="ECO:0000313" key="3">
    <source>
        <dbReference type="Proteomes" id="UP001161247"/>
    </source>
</evidence>
<dbReference type="AlphaFoldDB" id="A0AAV1DWH2"/>
<keyword evidence="3" id="KW-1185">Reference proteome</keyword>
<proteinExistence type="inferred from homology"/>
<dbReference type="PANTHER" id="PTHR11743:SF78">
    <property type="entry name" value="MITOCHONDRIAL OUTER MEMBRANE PROTEIN PORIN OF 36 KDA-LIKE"/>
    <property type="match status" value="1"/>
</dbReference>
<comment type="similarity">
    <text evidence="1">Belongs to the eukaryotic mitochondrial porin (TC 1.B.8.1) family.</text>
</comment>
<dbReference type="EMBL" id="OX459124">
    <property type="protein sequence ID" value="CAI9112281.1"/>
    <property type="molecule type" value="Genomic_DNA"/>
</dbReference>
<dbReference type="PANTHER" id="PTHR11743">
    <property type="entry name" value="VOLTAGE-DEPENDENT ANION-SELECTIVE CHANNEL"/>
    <property type="match status" value="1"/>
</dbReference>
<dbReference type="InterPro" id="IPR027246">
    <property type="entry name" value="Porin_Euk/Tom40"/>
</dbReference>
<dbReference type="Gene3D" id="2.40.160.10">
    <property type="entry name" value="Porin"/>
    <property type="match status" value="1"/>
</dbReference>
<dbReference type="GO" id="GO:0008308">
    <property type="term" value="F:voltage-gated monoatomic anion channel activity"/>
    <property type="evidence" value="ECO:0007669"/>
    <property type="project" value="InterPro"/>
</dbReference>
<evidence type="ECO:0000313" key="2">
    <source>
        <dbReference type="EMBL" id="CAI9112281.1"/>
    </source>
</evidence>
<name>A0AAV1DWH2_OLDCO</name>
<evidence type="ECO:0000256" key="1">
    <source>
        <dbReference type="ARBA" id="ARBA00009624"/>
    </source>
</evidence>
<dbReference type="Pfam" id="PF01459">
    <property type="entry name" value="Porin_3"/>
    <property type="match status" value="1"/>
</dbReference>
<organism evidence="2 3">
    <name type="scientific">Oldenlandia corymbosa var. corymbosa</name>
    <dbReference type="NCBI Taxonomy" id="529605"/>
    <lineage>
        <taxon>Eukaryota</taxon>
        <taxon>Viridiplantae</taxon>
        <taxon>Streptophyta</taxon>
        <taxon>Embryophyta</taxon>
        <taxon>Tracheophyta</taxon>
        <taxon>Spermatophyta</taxon>
        <taxon>Magnoliopsida</taxon>
        <taxon>eudicotyledons</taxon>
        <taxon>Gunneridae</taxon>
        <taxon>Pentapetalae</taxon>
        <taxon>asterids</taxon>
        <taxon>lamiids</taxon>
        <taxon>Gentianales</taxon>
        <taxon>Rubiaceae</taxon>
        <taxon>Rubioideae</taxon>
        <taxon>Spermacoceae</taxon>
        <taxon>Hedyotis-Oldenlandia complex</taxon>
        <taxon>Oldenlandia</taxon>
    </lineage>
</organism>
<dbReference type="InterPro" id="IPR001925">
    <property type="entry name" value="Porin_Euk"/>
</dbReference>
<sequence length="283" mass="31290">MEIPNRKKGHCLQEKKRAMGRKPGFFYDIGRKARELLYRDYVHQPENHYSWGYVDCSCDVRCNVPEMLPGLGAIVRVYVPYQRLSEVEIGYLYDFVGITMGASMTNNPLVNFSGVLGYSRCYIGTAIAFDTQVGQLLKCDGGLNFKVPFLRAALQLKEKGGTLSASCYTKPLRDAAFAAEVTHRFADKLTTIQLGSQYEINEALMIKGRVSTDGDIGALLQLQFFNAVYLTFGGEINVKDVNSARMGIACALKYEIPHIASGKIKLPISIGEIGGGKGWCVTK</sequence>
<gene>
    <name evidence="2" type="ORF">OLC1_LOCUS19509</name>
</gene>